<dbReference type="InterPro" id="IPR001387">
    <property type="entry name" value="Cro/C1-type_HTH"/>
</dbReference>
<protein>
    <submittedName>
        <fullName evidence="6">Transcriptional regulator, LacI family</fullName>
    </submittedName>
</protein>
<dbReference type="RefSeq" id="WP_095123488.1">
    <property type="nucleotide sequence ID" value="NZ_LT906454.1"/>
</dbReference>
<dbReference type="InterPro" id="IPR000843">
    <property type="entry name" value="HTH_LacI"/>
</dbReference>
<dbReference type="SUPFAM" id="SSF53822">
    <property type="entry name" value="Periplasmic binding protein-like I"/>
    <property type="match status" value="1"/>
</dbReference>
<dbReference type="KEGG" id="saco:SAME_02040"/>
<dbReference type="PROSITE" id="PS00356">
    <property type="entry name" value="HTH_LACI_1"/>
    <property type="match status" value="1"/>
</dbReference>
<dbReference type="EMBL" id="LT906454">
    <property type="protein sequence ID" value="SNV45577.1"/>
    <property type="molecule type" value="Genomic_DNA"/>
</dbReference>
<dbReference type="AlphaFoldDB" id="A0A239XFS1"/>
<feature type="domain" description="HTH cro/C1-type" evidence="5">
    <location>
        <begin position="4"/>
        <end position="50"/>
    </location>
</feature>
<dbReference type="GO" id="GO:0000976">
    <property type="term" value="F:transcription cis-regulatory region binding"/>
    <property type="evidence" value="ECO:0007669"/>
    <property type="project" value="TreeGrafter"/>
</dbReference>
<evidence type="ECO:0000256" key="2">
    <source>
        <dbReference type="ARBA" id="ARBA00023125"/>
    </source>
</evidence>
<dbReference type="GO" id="GO:0003700">
    <property type="term" value="F:DNA-binding transcription factor activity"/>
    <property type="evidence" value="ECO:0007669"/>
    <property type="project" value="TreeGrafter"/>
</dbReference>
<evidence type="ECO:0000256" key="1">
    <source>
        <dbReference type="ARBA" id="ARBA00023015"/>
    </source>
</evidence>
<name>A0A239XFS1_STRAI</name>
<evidence type="ECO:0000313" key="6">
    <source>
        <dbReference type="EMBL" id="SNV45577.1"/>
    </source>
</evidence>
<dbReference type="PANTHER" id="PTHR30146">
    <property type="entry name" value="LACI-RELATED TRANSCRIPTIONAL REPRESSOR"/>
    <property type="match status" value="1"/>
</dbReference>
<dbReference type="PROSITE" id="PS50932">
    <property type="entry name" value="HTH_LACI_2"/>
    <property type="match status" value="1"/>
</dbReference>
<organism evidence="6 7">
    <name type="scientific">Streptococcus acidominimus</name>
    <dbReference type="NCBI Taxonomy" id="1326"/>
    <lineage>
        <taxon>Bacteria</taxon>
        <taxon>Bacillati</taxon>
        <taxon>Bacillota</taxon>
        <taxon>Bacilli</taxon>
        <taxon>Lactobacillales</taxon>
        <taxon>Streptococcaceae</taxon>
        <taxon>Streptococcus</taxon>
    </lineage>
</organism>
<keyword evidence="3" id="KW-0804">Transcription</keyword>
<gene>
    <name evidence="6" type="primary">ccpA_2</name>
    <name evidence="6" type="ORF">SAMEA4504048_02040</name>
</gene>
<sequence length="330" mass="37621">MREKLTISDIAKIAGVSIATVSNYLNGNYQKMSLKTKEKLREVIEQTDYHPNRLAQSLVTQYNKTIGVVIADITNPFISTVMKGIHDVCHEEGYAVSFANSDNDCRTEAANVNLLLQQDVSGIIIDSVDPNQDYIKQLRPEQIVLVDRQAEELAVDTVVSDNKEVTKIFVKEMLAKGYQDIYFVSYPIDKISTRLLRYQGFQEAFETKKDHLLVIETTNETYIKEKIVAIIEESPKKPAFLMMNGPTLLSFMKVIADLPYTYPNDFGLGSYEDLEWMQILKPSISTIRQDSYQIGCMAAKHLIHKLEAKNKQSLPQLMEIRSEIILRHSF</sequence>
<proteinExistence type="predicted"/>
<dbReference type="InterPro" id="IPR028082">
    <property type="entry name" value="Peripla_BP_I"/>
</dbReference>
<dbReference type="PANTHER" id="PTHR30146:SF154">
    <property type="entry name" value="TRANSCRIPTION REGULATOR, MEMBER OF GALR FAMILY"/>
    <property type="match status" value="1"/>
</dbReference>
<dbReference type="Pfam" id="PF00356">
    <property type="entry name" value="LacI"/>
    <property type="match status" value="1"/>
</dbReference>
<evidence type="ECO:0000313" key="7">
    <source>
        <dbReference type="Proteomes" id="UP000215144"/>
    </source>
</evidence>
<evidence type="ECO:0000256" key="3">
    <source>
        <dbReference type="ARBA" id="ARBA00023163"/>
    </source>
</evidence>
<dbReference type="CDD" id="cd01392">
    <property type="entry name" value="HTH_LacI"/>
    <property type="match status" value="1"/>
</dbReference>
<reference evidence="6 7" key="1">
    <citation type="submission" date="2017-06" db="EMBL/GenBank/DDBJ databases">
        <authorList>
            <consortium name="Pathogen Informatics"/>
        </authorList>
    </citation>
    <scope>NUCLEOTIDE SEQUENCE [LARGE SCALE GENOMIC DNA]</scope>
    <source>
        <strain evidence="6 7">NCTC11291</strain>
    </source>
</reference>
<accession>A0A239XFS1</accession>
<feature type="domain" description="HTH lacI-type" evidence="4">
    <location>
        <begin position="5"/>
        <end position="60"/>
    </location>
</feature>
<evidence type="ECO:0000259" key="4">
    <source>
        <dbReference type="PROSITE" id="PS50932"/>
    </source>
</evidence>
<dbReference type="InterPro" id="IPR010982">
    <property type="entry name" value="Lambda_DNA-bd_dom_sf"/>
</dbReference>
<evidence type="ECO:0000259" key="5">
    <source>
        <dbReference type="PROSITE" id="PS50943"/>
    </source>
</evidence>
<dbReference type="SMART" id="SM00354">
    <property type="entry name" value="HTH_LACI"/>
    <property type="match status" value="1"/>
</dbReference>
<dbReference type="InterPro" id="IPR001761">
    <property type="entry name" value="Peripla_BP/Lac1_sug-bd_dom"/>
</dbReference>
<dbReference type="Gene3D" id="3.40.50.2300">
    <property type="match status" value="2"/>
</dbReference>
<keyword evidence="2" id="KW-0238">DNA-binding</keyword>
<dbReference type="Proteomes" id="UP000215144">
    <property type="component" value="Chromosome 1"/>
</dbReference>
<dbReference type="SUPFAM" id="SSF47413">
    <property type="entry name" value="lambda repressor-like DNA-binding domains"/>
    <property type="match status" value="1"/>
</dbReference>
<dbReference type="Gene3D" id="1.10.260.40">
    <property type="entry name" value="lambda repressor-like DNA-binding domains"/>
    <property type="match status" value="1"/>
</dbReference>
<keyword evidence="1" id="KW-0805">Transcription regulation</keyword>
<dbReference type="Pfam" id="PF00532">
    <property type="entry name" value="Peripla_BP_1"/>
    <property type="match status" value="1"/>
</dbReference>
<dbReference type="CDD" id="cd06283">
    <property type="entry name" value="PBP1_RegR_EndR_KdgR-like"/>
    <property type="match status" value="1"/>
</dbReference>
<dbReference type="OrthoDB" id="1639518at2"/>
<dbReference type="PROSITE" id="PS50943">
    <property type="entry name" value="HTH_CROC1"/>
    <property type="match status" value="1"/>
</dbReference>